<dbReference type="Gene3D" id="3.40.930.10">
    <property type="entry name" value="Mannitol-specific EII, Chain A"/>
    <property type="match status" value="1"/>
</dbReference>
<feature type="domain" description="PTS EIIA type-2" evidence="6">
    <location>
        <begin position="545"/>
        <end position="691"/>
    </location>
</feature>
<evidence type="ECO:0000256" key="1">
    <source>
        <dbReference type="ARBA" id="ARBA00022679"/>
    </source>
</evidence>
<dbReference type="Proteomes" id="UP000287969">
    <property type="component" value="Chromosome"/>
</dbReference>
<evidence type="ECO:0000259" key="7">
    <source>
        <dbReference type="PROSITE" id="PS51099"/>
    </source>
</evidence>
<sequence length="693" mass="80873">MLHLYRRACKIIKIIYDKQNELDIKDLAQILNVSTKTIQADIQEVNEFLKSTGIASLKEKENKFYITKVQKSIDEILSTLSFYDYKLSKDERLIIEALLLIFTKNHVTLFNVAEFMYVSRSTVIGDIKYLNRFLGNYHLSIDSQTNTGIKIRGSEESIRNLFVNILFKHRDLYNLFSHQEKIKNMKFGELKAIDVERNIILQNLISEAEKYSEMQLTEHSFNILWNYLCMVIVRIRSGKYLKNYKSESGEVSNKLIERLYTLVFQHFDLKENENELYYLNNFSKSLTYLKKNNTTDGSKEIVKIQTITRLFIMKVSKALNIPLYKDYELFKSLSNHLERIFLDGFTSLVDNYEINFIIGKYSYVKSKVEENIGVLEQYAKRPIGDEEIAYIVIYICASIEKIKIHKNRCNVILVCNSGIGTSQFLKSKLLDRFNLNIVNVLPKHRLKDSIRNDIDFIISTVDLDETCLPYIRVSPQLTDSDFLRMRKMIEDYGSVNFDEIHDNNCSEIMKKIELIIKDDEILDVIRKSLNEYFDKKNKVNLSLADLLTEDFIQLDVKVEGWKDAIKKASQNLLDKGFITNEYIESIIKNTIENGPYYVISKGFAIPHSEIGDGGKIMGFNLIRLREPVMFNAGIYDPIKYICIINAVDKERHLNALFNLINLLQISEFKKALDKSKSSKEMARTIELYERRIQ</sequence>
<dbReference type="CDD" id="cd00211">
    <property type="entry name" value="PTS_IIA_fru"/>
    <property type="match status" value="1"/>
</dbReference>
<keyword evidence="4" id="KW-0010">Activator</keyword>
<keyword evidence="2" id="KW-0677">Repeat</keyword>
<dbReference type="InterPro" id="IPR036388">
    <property type="entry name" value="WH-like_DNA-bd_sf"/>
</dbReference>
<dbReference type="PROSITE" id="PS51094">
    <property type="entry name" value="PTS_EIIA_TYPE_2"/>
    <property type="match status" value="1"/>
</dbReference>
<dbReference type="InterPro" id="IPR007737">
    <property type="entry name" value="Mga_HTH"/>
</dbReference>
<dbReference type="Gene3D" id="1.10.1790.10">
    <property type="entry name" value="PRD domain"/>
    <property type="match status" value="1"/>
</dbReference>
<evidence type="ECO:0000256" key="3">
    <source>
        <dbReference type="ARBA" id="ARBA00023015"/>
    </source>
</evidence>
<evidence type="ECO:0000313" key="10">
    <source>
        <dbReference type="Proteomes" id="UP000287969"/>
    </source>
</evidence>
<dbReference type="KEGG" id="spoa:EQM13_04020"/>
<dbReference type="InterPro" id="IPR002178">
    <property type="entry name" value="PTS_EIIA_type-2_dom"/>
</dbReference>
<organism evidence="9 10">
    <name type="scientific">Acidilutibacter cellobiosedens</name>
    <dbReference type="NCBI Taxonomy" id="2507161"/>
    <lineage>
        <taxon>Bacteria</taxon>
        <taxon>Bacillati</taxon>
        <taxon>Bacillota</taxon>
        <taxon>Tissierellia</taxon>
        <taxon>Tissierellales</taxon>
        <taxon>Acidilutibacteraceae</taxon>
        <taxon>Acidilutibacter</taxon>
    </lineage>
</organism>
<evidence type="ECO:0000256" key="5">
    <source>
        <dbReference type="ARBA" id="ARBA00023163"/>
    </source>
</evidence>
<proteinExistence type="predicted"/>
<dbReference type="Pfam" id="PF00359">
    <property type="entry name" value="PTS_EIIA_2"/>
    <property type="match status" value="1"/>
</dbReference>
<dbReference type="GO" id="GO:0009401">
    <property type="term" value="P:phosphoenolpyruvate-dependent sugar phosphotransferase system"/>
    <property type="evidence" value="ECO:0007669"/>
    <property type="project" value="InterPro"/>
</dbReference>
<dbReference type="Pfam" id="PF00874">
    <property type="entry name" value="PRD"/>
    <property type="match status" value="1"/>
</dbReference>
<dbReference type="InterPro" id="IPR013199">
    <property type="entry name" value="HTH_Mga_DNA-bd_dom"/>
</dbReference>
<dbReference type="InterPro" id="IPR011608">
    <property type="entry name" value="PRD"/>
</dbReference>
<dbReference type="Pfam" id="PF05043">
    <property type="entry name" value="Mga"/>
    <property type="match status" value="1"/>
</dbReference>
<feature type="domain" description="PRD" evidence="8">
    <location>
        <begin position="299"/>
        <end position="405"/>
    </location>
</feature>
<dbReference type="Pfam" id="PF08280">
    <property type="entry name" value="HTH_Mga"/>
    <property type="match status" value="1"/>
</dbReference>
<keyword evidence="3" id="KW-0805">Transcription regulation</keyword>
<dbReference type="Gene3D" id="3.40.50.2300">
    <property type="match status" value="1"/>
</dbReference>
<dbReference type="InterPro" id="IPR016152">
    <property type="entry name" value="PTrfase/Anion_transptr"/>
</dbReference>
<dbReference type="AlphaFoldDB" id="A0A410QAA3"/>
<dbReference type="CDD" id="cd05568">
    <property type="entry name" value="PTS_IIB_bgl_like"/>
    <property type="match status" value="1"/>
</dbReference>
<evidence type="ECO:0000313" key="9">
    <source>
        <dbReference type="EMBL" id="QAT60804.1"/>
    </source>
</evidence>
<keyword evidence="5" id="KW-0804">Transcription</keyword>
<keyword evidence="1" id="KW-0808">Transferase</keyword>
<protein>
    <submittedName>
        <fullName evidence="9">HTH domain-containing protein</fullName>
    </submittedName>
</protein>
<dbReference type="GO" id="GO:0006355">
    <property type="term" value="P:regulation of DNA-templated transcription"/>
    <property type="evidence" value="ECO:0007669"/>
    <property type="project" value="InterPro"/>
</dbReference>
<evidence type="ECO:0000259" key="6">
    <source>
        <dbReference type="PROSITE" id="PS51094"/>
    </source>
</evidence>
<gene>
    <name evidence="9" type="ORF">EQM13_04020</name>
</gene>
<dbReference type="GO" id="GO:0008982">
    <property type="term" value="F:protein-N(PI)-phosphohistidine-sugar phosphotransferase activity"/>
    <property type="evidence" value="ECO:0007669"/>
    <property type="project" value="InterPro"/>
</dbReference>
<dbReference type="InterPro" id="IPR036095">
    <property type="entry name" value="PTS_EIIB-like_sf"/>
</dbReference>
<dbReference type="OrthoDB" id="3175596at2"/>
<dbReference type="EMBL" id="CP035282">
    <property type="protein sequence ID" value="QAT60804.1"/>
    <property type="molecule type" value="Genomic_DNA"/>
</dbReference>
<dbReference type="PROSITE" id="PS51099">
    <property type="entry name" value="PTS_EIIB_TYPE_2"/>
    <property type="match status" value="1"/>
</dbReference>
<evidence type="ECO:0000256" key="4">
    <source>
        <dbReference type="ARBA" id="ARBA00023159"/>
    </source>
</evidence>
<dbReference type="SUPFAM" id="SSF63520">
    <property type="entry name" value="PTS-regulatory domain, PRD"/>
    <property type="match status" value="2"/>
</dbReference>
<dbReference type="SUPFAM" id="SSF55804">
    <property type="entry name" value="Phoshotransferase/anion transport protein"/>
    <property type="match status" value="1"/>
</dbReference>
<dbReference type="PANTHER" id="PTHR30185:SF18">
    <property type="entry name" value="TRANSCRIPTIONAL REGULATOR MTLR"/>
    <property type="match status" value="1"/>
</dbReference>
<feature type="domain" description="PTS EIIB type-2" evidence="7">
    <location>
        <begin position="409"/>
        <end position="497"/>
    </location>
</feature>
<dbReference type="PANTHER" id="PTHR30185">
    <property type="entry name" value="CRYPTIC BETA-GLUCOSIDE BGL OPERON ANTITERMINATOR"/>
    <property type="match status" value="1"/>
</dbReference>
<dbReference type="InterPro" id="IPR036634">
    <property type="entry name" value="PRD_sf"/>
</dbReference>
<dbReference type="SUPFAM" id="SSF52794">
    <property type="entry name" value="PTS system IIB component-like"/>
    <property type="match status" value="1"/>
</dbReference>
<evidence type="ECO:0000259" key="8">
    <source>
        <dbReference type="PROSITE" id="PS51372"/>
    </source>
</evidence>
<name>A0A410QAA3_9FIRM</name>
<evidence type="ECO:0000256" key="2">
    <source>
        <dbReference type="ARBA" id="ARBA00022737"/>
    </source>
</evidence>
<dbReference type="PROSITE" id="PS51372">
    <property type="entry name" value="PRD_2"/>
    <property type="match status" value="1"/>
</dbReference>
<dbReference type="Gene3D" id="1.10.10.10">
    <property type="entry name" value="Winged helix-like DNA-binding domain superfamily/Winged helix DNA-binding domain"/>
    <property type="match status" value="1"/>
</dbReference>
<reference evidence="10" key="1">
    <citation type="submission" date="2019-01" db="EMBL/GenBank/DDBJ databases">
        <title>Draft genomes of a novel of Sporanaerobacter strains.</title>
        <authorList>
            <person name="Ma S."/>
        </authorList>
    </citation>
    <scope>NUCLEOTIDE SEQUENCE [LARGE SCALE GENOMIC DNA]</scope>
    <source>
        <strain evidence="10">NJN-17</strain>
    </source>
</reference>
<keyword evidence="10" id="KW-1185">Reference proteome</keyword>
<accession>A0A410QAA3</accession>
<dbReference type="InterPro" id="IPR050661">
    <property type="entry name" value="BglG_antiterminators"/>
</dbReference>
<dbReference type="InterPro" id="IPR013011">
    <property type="entry name" value="PTS_EIIB_2"/>
</dbReference>